<dbReference type="Gene3D" id="3.40.50.1820">
    <property type="entry name" value="alpha/beta hydrolase"/>
    <property type="match status" value="1"/>
</dbReference>
<dbReference type="InterPro" id="IPR029058">
    <property type="entry name" value="AB_hydrolase_fold"/>
</dbReference>
<dbReference type="Pfam" id="PF01764">
    <property type="entry name" value="Lipase_3"/>
    <property type="match status" value="1"/>
</dbReference>
<dbReference type="HOGENOM" id="CLU_598146_0_0_11"/>
<keyword evidence="3" id="KW-1185">Reference proteome</keyword>
<evidence type="ECO:0000313" key="3">
    <source>
        <dbReference type="Proteomes" id="UP000003560"/>
    </source>
</evidence>
<dbReference type="AlphaFoldDB" id="B6G7R2"/>
<reference evidence="2 3" key="1">
    <citation type="submission" date="2008-10" db="EMBL/GenBank/DDBJ databases">
        <title>Draft genome sequence of Collinsella stercoris (DSM 13279).</title>
        <authorList>
            <person name="Sudarsanam P."/>
            <person name="Ley R."/>
            <person name="Guruge J."/>
            <person name="Turnbaugh P.J."/>
            <person name="Mahowald M."/>
            <person name="Liep D."/>
            <person name="Gordon J."/>
        </authorList>
    </citation>
    <scope>NUCLEOTIDE SEQUENCE [LARGE SCALE GENOMIC DNA]</scope>
    <source>
        <strain evidence="2 3">DSM 13279</strain>
    </source>
</reference>
<gene>
    <name evidence="2" type="ORF">COLSTE_00102</name>
</gene>
<dbReference type="PANTHER" id="PTHR45856">
    <property type="entry name" value="ALPHA/BETA-HYDROLASES SUPERFAMILY PROTEIN"/>
    <property type="match status" value="1"/>
</dbReference>
<sequence>MRAIMRRVPFACLLLLIAGVLTASARLYTRHVQELSGIAAVESPGLPKAYGDDASLLPRLSTDLTYTSLDAPGSGEAQAHVTWDDAWFTASDTAYNHGLAQTSSVLAALAYSESGYYQSKTSQPAYMENALSALGFDDACTASYRYRSEVVDEVLNLVTDDADGVAYTVARKRLKLDDEGKGAPRDLILVSVRGSYGSEWLSNLDLTSDESNDHGGYCRAAQEICEELGTWVDESVADGANVSVLLVGHSRGGAVANLVAAEIDDCRAGVQPVAAQDPGHADDLSALGAVDHLYAYTFASPATTLSAQARSARYDNIFNIANPSDIMPYLPLSSWGYERYGVDMELPSVDTAGFDAACEDMRALYEQSVGVACGADPTDKHVVQAVLGDVATGIGSVEELVTPRGALAVFTSVAARVDPVRILYSHYPSTYIAWMSVIAEDGLTVVK</sequence>
<accession>B6G7R2</accession>
<dbReference type="EMBL" id="ABXJ01000009">
    <property type="protein sequence ID" value="EEA91681.1"/>
    <property type="molecule type" value="Genomic_DNA"/>
</dbReference>
<feature type="domain" description="Fungal lipase-type" evidence="1">
    <location>
        <begin position="192"/>
        <end position="332"/>
    </location>
</feature>
<dbReference type="GO" id="GO:0006629">
    <property type="term" value="P:lipid metabolic process"/>
    <property type="evidence" value="ECO:0007669"/>
    <property type="project" value="InterPro"/>
</dbReference>
<dbReference type="eggNOG" id="COG3675">
    <property type="taxonomic scope" value="Bacteria"/>
</dbReference>
<organism evidence="2 3">
    <name type="scientific">Collinsella stercoris DSM 13279</name>
    <dbReference type="NCBI Taxonomy" id="445975"/>
    <lineage>
        <taxon>Bacteria</taxon>
        <taxon>Bacillati</taxon>
        <taxon>Actinomycetota</taxon>
        <taxon>Coriobacteriia</taxon>
        <taxon>Coriobacteriales</taxon>
        <taxon>Coriobacteriaceae</taxon>
        <taxon>Collinsella</taxon>
    </lineage>
</organism>
<dbReference type="InterPro" id="IPR051218">
    <property type="entry name" value="Sec_MonoDiacylglyc_Lipase"/>
</dbReference>
<name>B6G7R2_9ACTN</name>
<dbReference type="STRING" id="445975.COLSTE_00102"/>
<proteinExistence type="predicted"/>
<dbReference type="InterPro" id="IPR002921">
    <property type="entry name" value="Fungal_lipase-type"/>
</dbReference>
<comment type="caution">
    <text evidence="2">The sequence shown here is derived from an EMBL/GenBank/DDBJ whole genome shotgun (WGS) entry which is preliminary data.</text>
</comment>
<reference evidence="2 3" key="2">
    <citation type="submission" date="2008-10" db="EMBL/GenBank/DDBJ databases">
        <authorList>
            <person name="Fulton L."/>
            <person name="Clifton S."/>
            <person name="Fulton B."/>
            <person name="Xu J."/>
            <person name="Minx P."/>
            <person name="Pepin K.H."/>
            <person name="Johnson M."/>
            <person name="Thiruvilangam P."/>
            <person name="Bhonagiri V."/>
            <person name="Nash W.E."/>
            <person name="Mardis E.R."/>
            <person name="Wilson R.K."/>
        </authorList>
    </citation>
    <scope>NUCLEOTIDE SEQUENCE [LARGE SCALE GENOMIC DNA]</scope>
    <source>
        <strain evidence="2 3">DSM 13279</strain>
    </source>
</reference>
<dbReference type="SUPFAM" id="SSF53474">
    <property type="entry name" value="alpha/beta-Hydrolases"/>
    <property type="match status" value="1"/>
</dbReference>
<dbReference type="PANTHER" id="PTHR45856:SF24">
    <property type="entry name" value="FUNGAL LIPASE-LIKE DOMAIN-CONTAINING PROTEIN"/>
    <property type="match status" value="1"/>
</dbReference>
<evidence type="ECO:0000313" key="2">
    <source>
        <dbReference type="EMBL" id="EEA91681.1"/>
    </source>
</evidence>
<protein>
    <submittedName>
        <fullName evidence="2">Triacylglycerol lipase</fullName>
    </submittedName>
</protein>
<evidence type="ECO:0000259" key="1">
    <source>
        <dbReference type="Pfam" id="PF01764"/>
    </source>
</evidence>
<dbReference type="Proteomes" id="UP000003560">
    <property type="component" value="Unassembled WGS sequence"/>
</dbReference>